<dbReference type="EMBL" id="BMGZ01000001">
    <property type="protein sequence ID" value="GGH96504.1"/>
    <property type="molecule type" value="Genomic_DNA"/>
</dbReference>
<evidence type="ECO:0000313" key="2">
    <source>
        <dbReference type="Proteomes" id="UP000621856"/>
    </source>
</evidence>
<reference evidence="1" key="1">
    <citation type="journal article" date="2014" name="Int. J. Syst. Evol. Microbiol.">
        <title>Complete genome sequence of Corynebacterium casei LMG S-19264T (=DSM 44701T), isolated from a smear-ripened cheese.</title>
        <authorList>
            <consortium name="US DOE Joint Genome Institute (JGI-PGF)"/>
            <person name="Walter F."/>
            <person name="Albersmeier A."/>
            <person name="Kalinowski J."/>
            <person name="Ruckert C."/>
        </authorList>
    </citation>
    <scope>NUCLEOTIDE SEQUENCE</scope>
    <source>
        <strain evidence="1">CGMCC 1.14984</strain>
    </source>
</reference>
<reference evidence="1" key="2">
    <citation type="submission" date="2020-09" db="EMBL/GenBank/DDBJ databases">
        <authorList>
            <person name="Sun Q."/>
            <person name="Zhou Y."/>
        </authorList>
    </citation>
    <scope>NUCLEOTIDE SEQUENCE</scope>
    <source>
        <strain evidence="1">CGMCC 1.14984</strain>
    </source>
</reference>
<name>A0A8J3A3N4_9PROT</name>
<protein>
    <submittedName>
        <fullName evidence="1">Uncharacterized protein</fullName>
    </submittedName>
</protein>
<dbReference type="AlphaFoldDB" id="A0A8J3A3N4"/>
<comment type="caution">
    <text evidence="1">The sequence shown here is derived from an EMBL/GenBank/DDBJ whole genome shotgun (WGS) entry which is preliminary data.</text>
</comment>
<proteinExistence type="predicted"/>
<gene>
    <name evidence="1" type="ORF">GCM10011355_15560</name>
</gene>
<evidence type="ECO:0000313" key="1">
    <source>
        <dbReference type="EMBL" id="GGH96504.1"/>
    </source>
</evidence>
<organism evidence="1 2">
    <name type="scientific">Aquisalinus luteolus</name>
    <dbReference type="NCBI Taxonomy" id="1566827"/>
    <lineage>
        <taxon>Bacteria</taxon>
        <taxon>Pseudomonadati</taxon>
        <taxon>Pseudomonadota</taxon>
        <taxon>Alphaproteobacteria</taxon>
        <taxon>Parvularculales</taxon>
        <taxon>Parvularculaceae</taxon>
        <taxon>Aquisalinus</taxon>
    </lineage>
</organism>
<accession>A0A8J3A3N4</accession>
<sequence>MRGDSLTDPVRIGGDIARKLAHKPLVNVDCSGQVSYIPIKEEQGEAGAIPRFFPISTKDGQDAH</sequence>
<dbReference type="Proteomes" id="UP000621856">
    <property type="component" value="Unassembled WGS sequence"/>
</dbReference>